<dbReference type="AlphaFoldDB" id="A0A0M4M1E1"/>
<comment type="catalytic activity">
    <reaction evidence="10">
        <text>nicotinate beta-D-ribonucleotide + CO2 + diphosphate = quinolinate + 5-phospho-alpha-D-ribose 1-diphosphate + 2 H(+)</text>
        <dbReference type="Rhea" id="RHEA:12733"/>
        <dbReference type="ChEBI" id="CHEBI:15378"/>
        <dbReference type="ChEBI" id="CHEBI:16526"/>
        <dbReference type="ChEBI" id="CHEBI:29959"/>
        <dbReference type="ChEBI" id="CHEBI:33019"/>
        <dbReference type="ChEBI" id="CHEBI:57502"/>
        <dbReference type="ChEBI" id="CHEBI:58017"/>
        <dbReference type="EC" id="2.4.2.19"/>
    </reaction>
</comment>
<evidence type="ECO:0000259" key="13">
    <source>
        <dbReference type="Pfam" id="PF01729"/>
    </source>
</evidence>
<dbReference type="SUPFAM" id="SSF51690">
    <property type="entry name" value="Nicotinate/Quinolinate PRTase C-terminal domain-like"/>
    <property type="match status" value="1"/>
</dbReference>
<dbReference type="PANTHER" id="PTHR32179">
    <property type="entry name" value="NICOTINATE-NUCLEOTIDE PYROPHOSPHORYLASE [CARBOXYLATING]"/>
    <property type="match status" value="1"/>
</dbReference>
<evidence type="ECO:0000256" key="12">
    <source>
        <dbReference type="PIRNR" id="PIRNR006250"/>
    </source>
</evidence>
<dbReference type="RefSeq" id="WP_053819549.1">
    <property type="nucleotide sequence ID" value="NZ_CP006911.1"/>
</dbReference>
<organism evidence="15 16">
    <name type="scientific">Candidatus Pseudothioglobus singularis PS1</name>
    <dbReference type="NCBI Taxonomy" id="1125411"/>
    <lineage>
        <taxon>Bacteria</taxon>
        <taxon>Pseudomonadati</taxon>
        <taxon>Pseudomonadota</taxon>
        <taxon>Gammaproteobacteria</taxon>
        <taxon>Candidatus Pseudothioglobaceae</taxon>
        <taxon>Candidatus Pseudothioglobus</taxon>
    </lineage>
</organism>
<dbReference type="InterPro" id="IPR002638">
    <property type="entry name" value="Quinolinate_PRibosylTrfase_C"/>
</dbReference>
<evidence type="ECO:0000256" key="3">
    <source>
        <dbReference type="ARBA" id="ARBA00009400"/>
    </source>
</evidence>
<dbReference type="Pfam" id="PF01729">
    <property type="entry name" value="QRPTase_C"/>
    <property type="match status" value="1"/>
</dbReference>
<evidence type="ECO:0000256" key="5">
    <source>
        <dbReference type="ARBA" id="ARBA00011944"/>
    </source>
</evidence>
<evidence type="ECO:0000256" key="1">
    <source>
        <dbReference type="ARBA" id="ARBA00003237"/>
    </source>
</evidence>
<reference evidence="15 16" key="1">
    <citation type="journal article" date="2015" name="Genome Announc.">
        <title>Genome Sequence of 'Candidatus Thioglobus singularis' Strain PS1, a Mixotroph from the SUP05 Clade of Marine Gammaproteobacteria.</title>
        <authorList>
            <person name="Marshall K.T."/>
            <person name="Morris R.M."/>
        </authorList>
    </citation>
    <scope>NUCLEOTIDE SEQUENCE [LARGE SCALE GENOMIC DNA]</scope>
    <source>
        <strain evidence="15 16">PS1</strain>
    </source>
</reference>
<dbReference type="GO" id="GO:0005737">
    <property type="term" value="C:cytoplasm"/>
    <property type="evidence" value="ECO:0007669"/>
    <property type="project" value="TreeGrafter"/>
</dbReference>
<dbReference type="NCBIfam" id="TIGR00078">
    <property type="entry name" value="nadC"/>
    <property type="match status" value="1"/>
</dbReference>
<feature type="domain" description="Quinolinate phosphoribosyl transferase N-terminal" evidence="14">
    <location>
        <begin position="25"/>
        <end position="104"/>
    </location>
</feature>
<dbReference type="OrthoDB" id="9782546at2"/>
<evidence type="ECO:0000313" key="15">
    <source>
        <dbReference type="EMBL" id="ALE01267.1"/>
    </source>
</evidence>
<dbReference type="CDD" id="cd01572">
    <property type="entry name" value="QPRTase"/>
    <property type="match status" value="1"/>
</dbReference>
<dbReference type="Gene3D" id="3.90.1170.20">
    <property type="entry name" value="Quinolinate phosphoribosyl transferase, N-terminal domain"/>
    <property type="match status" value="1"/>
</dbReference>
<dbReference type="EMBL" id="CP006911">
    <property type="protein sequence ID" value="ALE01267.1"/>
    <property type="molecule type" value="Genomic_DNA"/>
</dbReference>
<dbReference type="Gene3D" id="3.20.20.70">
    <property type="entry name" value="Aldolase class I"/>
    <property type="match status" value="1"/>
</dbReference>
<dbReference type="InterPro" id="IPR022412">
    <property type="entry name" value="Quinolinate_PRibosylTrfase_N"/>
</dbReference>
<dbReference type="PANTHER" id="PTHR32179:SF3">
    <property type="entry name" value="NICOTINATE-NUCLEOTIDE PYROPHOSPHORYLASE [CARBOXYLATING]"/>
    <property type="match status" value="1"/>
</dbReference>
<keyword evidence="8 12" id="KW-0808">Transferase</keyword>
<feature type="domain" description="Quinolinate phosphoribosyl transferase C-terminal" evidence="13">
    <location>
        <begin position="107"/>
        <end position="271"/>
    </location>
</feature>
<dbReference type="PATRIC" id="fig|1125411.7.peg.148"/>
<dbReference type="GO" id="GO:0004514">
    <property type="term" value="F:nicotinate-nucleotide diphosphorylase (carboxylating) activity"/>
    <property type="evidence" value="ECO:0007669"/>
    <property type="project" value="UniProtKB-EC"/>
</dbReference>
<comment type="pathway">
    <text evidence="2">Cofactor biosynthesis; NAD(+) biosynthesis; nicotinate D-ribonucleotide from quinolinate: step 1/1.</text>
</comment>
<dbReference type="FunFam" id="3.20.20.70:FF:000030">
    <property type="entry name" value="Nicotinate-nucleotide pyrophosphorylase, carboxylating"/>
    <property type="match status" value="1"/>
</dbReference>
<evidence type="ECO:0000256" key="4">
    <source>
        <dbReference type="ARBA" id="ARBA00011218"/>
    </source>
</evidence>
<evidence type="ECO:0000256" key="7">
    <source>
        <dbReference type="ARBA" id="ARBA00022676"/>
    </source>
</evidence>
<dbReference type="GO" id="GO:0034213">
    <property type="term" value="P:quinolinate catabolic process"/>
    <property type="evidence" value="ECO:0007669"/>
    <property type="project" value="TreeGrafter"/>
</dbReference>
<dbReference type="EC" id="2.4.2.19" evidence="5"/>
<accession>A0A0M4M1E1</accession>
<dbReference type="UniPathway" id="UPA00253">
    <property type="reaction ID" value="UER00331"/>
</dbReference>
<evidence type="ECO:0000256" key="2">
    <source>
        <dbReference type="ARBA" id="ARBA00004893"/>
    </source>
</evidence>
<evidence type="ECO:0000256" key="11">
    <source>
        <dbReference type="ARBA" id="ARBA00069173"/>
    </source>
</evidence>
<dbReference type="InterPro" id="IPR027277">
    <property type="entry name" value="NadC/ModD"/>
</dbReference>
<evidence type="ECO:0000256" key="9">
    <source>
        <dbReference type="ARBA" id="ARBA00033102"/>
    </source>
</evidence>
<dbReference type="Proteomes" id="UP000068905">
    <property type="component" value="Chromosome"/>
</dbReference>
<comment type="function">
    <text evidence="1">Involved in the catabolism of quinolinic acid (QA).</text>
</comment>
<dbReference type="InterPro" id="IPR037128">
    <property type="entry name" value="Quinolinate_PRibosylTase_N_sf"/>
</dbReference>
<name>A0A0M4M1E1_9GAMM</name>
<comment type="subunit">
    <text evidence="4">Hexamer formed by 3 homodimers.</text>
</comment>
<evidence type="ECO:0000259" key="14">
    <source>
        <dbReference type="Pfam" id="PF02749"/>
    </source>
</evidence>
<dbReference type="Pfam" id="PF02749">
    <property type="entry name" value="QRPTase_N"/>
    <property type="match status" value="1"/>
</dbReference>
<protein>
    <recommendedName>
        <fullName evidence="11">Probable nicotinate-nucleotide pyrophosphorylase [carboxylating]</fullName>
        <ecNumber evidence="5">2.4.2.19</ecNumber>
    </recommendedName>
    <alternativeName>
        <fullName evidence="9">Quinolinate phosphoribosyltransferase [decarboxylating]</fullName>
    </alternativeName>
</protein>
<dbReference type="PIRSF" id="PIRSF006250">
    <property type="entry name" value="NadC_ModD"/>
    <property type="match status" value="1"/>
</dbReference>
<evidence type="ECO:0000256" key="10">
    <source>
        <dbReference type="ARBA" id="ARBA00047445"/>
    </source>
</evidence>
<dbReference type="KEGG" id="tsn:W908_00740"/>
<sequence length="274" mass="30063">MKNDIEKIVELALSEDIGEGDVSSVLIDNKIIEAEIICRDDAIICGVEFFNLCFLSIDPKIQIHWKVEDGSRVKSGDKICGLKGNTKTIVTAERAALNFLQILSATATQTSYLVSLINSTNAKLLDTRKTIPGLRKAQKYAVKCGGGVNHRMGLYDCIMLKENHILSIGSLEQLIKNAINQFPKTPIIVEVESLEELQSALLMKGIKRILCDNFSLQDLREAVKISEGICPLEASGGITEINILDYANTGVDYISIGSITKDIKSIDLSLRFSS</sequence>
<proteinExistence type="inferred from homology"/>
<keyword evidence="7 12" id="KW-0328">Glycosyltransferase</keyword>
<dbReference type="InterPro" id="IPR036068">
    <property type="entry name" value="Nicotinate_pribotase-like_C"/>
</dbReference>
<keyword evidence="6" id="KW-0662">Pyridine nucleotide biosynthesis</keyword>
<dbReference type="GO" id="GO:0009435">
    <property type="term" value="P:NAD+ biosynthetic process"/>
    <property type="evidence" value="ECO:0007669"/>
    <property type="project" value="UniProtKB-UniPathway"/>
</dbReference>
<comment type="similarity">
    <text evidence="3 12">Belongs to the NadC/ModD family.</text>
</comment>
<dbReference type="InterPro" id="IPR004393">
    <property type="entry name" value="NadC"/>
</dbReference>
<evidence type="ECO:0000256" key="8">
    <source>
        <dbReference type="ARBA" id="ARBA00022679"/>
    </source>
</evidence>
<dbReference type="FunFam" id="3.90.1170.20:FF:000001">
    <property type="entry name" value="Nicotinate-nucleotide diphosphorylase (Carboxylating)"/>
    <property type="match status" value="1"/>
</dbReference>
<gene>
    <name evidence="15" type="ORF">W908_00740</name>
</gene>
<evidence type="ECO:0000256" key="6">
    <source>
        <dbReference type="ARBA" id="ARBA00022642"/>
    </source>
</evidence>
<keyword evidence="16" id="KW-1185">Reference proteome</keyword>
<evidence type="ECO:0000313" key="16">
    <source>
        <dbReference type="Proteomes" id="UP000068905"/>
    </source>
</evidence>
<dbReference type="SUPFAM" id="SSF54675">
    <property type="entry name" value="Nicotinate/Quinolinate PRTase N-terminal domain-like"/>
    <property type="match status" value="1"/>
</dbReference>
<dbReference type="InterPro" id="IPR013785">
    <property type="entry name" value="Aldolase_TIM"/>
</dbReference>
<dbReference type="STRING" id="1125411.W908_00740"/>